<dbReference type="InterPro" id="IPR029062">
    <property type="entry name" value="Class_I_gatase-like"/>
</dbReference>
<dbReference type="InterPro" id="IPR024078">
    <property type="entry name" value="LmbE-like_dom_sf"/>
</dbReference>
<feature type="chain" id="PRO_5020967071" evidence="1">
    <location>
        <begin position="22"/>
        <end position="843"/>
    </location>
</feature>
<feature type="signal peptide" evidence="1">
    <location>
        <begin position="1"/>
        <end position="21"/>
    </location>
</feature>
<dbReference type="OrthoDB" id="9759749at2"/>
<dbReference type="PANTHER" id="PTHR12993">
    <property type="entry name" value="N-ACETYLGLUCOSAMINYL-PHOSPHATIDYLINOSITOL DE-N-ACETYLASE-RELATED"/>
    <property type="match status" value="1"/>
</dbReference>
<reference evidence="3" key="1">
    <citation type="submission" date="2019-03" db="EMBL/GenBank/DDBJ databases">
        <title>Flavobacterium sp.</title>
        <authorList>
            <person name="Kim H."/>
        </authorList>
    </citation>
    <scope>NUCLEOTIDE SEQUENCE [LARGE SCALE GENOMIC DNA]</scope>
    <source>
        <strain evidence="3">GS13</strain>
    </source>
</reference>
<proteinExistence type="predicted"/>
<dbReference type="KEGG" id="fnk:E1750_04120"/>
<dbReference type="GO" id="GO:0016811">
    <property type="term" value="F:hydrolase activity, acting on carbon-nitrogen (but not peptide) bonds, in linear amides"/>
    <property type="evidence" value="ECO:0007669"/>
    <property type="project" value="TreeGrafter"/>
</dbReference>
<dbReference type="SUPFAM" id="SSF52317">
    <property type="entry name" value="Class I glutamine amidotransferase-like"/>
    <property type="match status" value="1"/>
</dbReference>
<protein>
    <submittedName>
        <fullName evidence="2">PIG-L family deacetylase</fullName>
    </submittedName>
</protein>
<name>A0A4P6YCI5_9FLAO</name>
<dbReference type="InterPro" id="IPR003737">
    <property type="entry name" value="GlcNAc_PI_deacetylase-related"/>
</dbReference>
<evidence type="ECO:0000256" key="1">
    <source>
        <dbReference type="SAM" id="SignalP"/>
    </source>
</evidence>
<dbReference type="Gene3D" id="3.40.50.10320">
    <property type="entry name" value="LmbE-like"/>
    <property type="match status" value="1"/>
</dbReference>
<dbReference type="SUPFAM" id="SSF102588">
    <property type="entry name" value="LmbE-like"/>
    <property type="match status" value="1"/>
</dbReference>
<organism evidence="2 3">
    <name type="scientific">Flavobacterium nackdongense</name>
    <dbReference type="NCBI Taxonomy" id="2547394"/>
    <lineage>
        <taxon>Bacteria</taxon>
        <taxon>Pseudomonadati</taxon>
        <taxon>Bacteroidota</taxon>
        <taxon>Flavobacteriia</taxon>
        <taxon>Flavobacteriales</taxon>
        <taxon>Flavobacteriaceae</taxon>
        <taxon>Flavobacterium</taxon>
    </lineage>
</organism>
<dbReference type="AlphaFoldDB" id="A0A4P6YCI5"/>
<dbReference type="Pfam" id="PF02585">
    <property type="entry name" value="PIG-L"/>
    <property type="match status" value="1"/>
</dbReference>
<dbReference type="PANTHER" id="PTHR12993:SF11">
    <property type="entry name" value="N-ACETYLGLUCOSAMINYL-PHOSPHATIDYLINOSITOL DE-N-ACETYLASE"/>
    <property type="match status" value="1"/>
</dbReference>
<keyword evidence="3" id="KW-1185">Reference proteome</keyword>
<accession>A0A4P6YCI5</accession>
<dbReference type="EMBL" id="CP037933">
    <property type="protein sequence ID" value="QBN18023.1"/>
    <property type="molecule type" value="Genomic_DNA"/>
</dbReference>
<dbReference type="Proteomes" id="UP000291124">
    <property type="component" value="Chromosome"/>
</dbReference>
<gene>
    <name evidence="2" type="ORF">E1750_04120</name>
</gene>
<sequence length="843" mass="94764">MLKNLLYSLVITIFIFPFSNAQQPQKSTSVEIFHQIQKLNFLGSVLYVAAHPDDENTRLISYLANETNARTAYLSLTRGDGGQNLIGPQLRELLGVIRTQELIEARKIDGGEQLFTRANDFGFSKNAEETLEIWDKERVQADIVWAIRKFQPDVIINRFDHRTSGNTHGHHSASAKLSFECFNKANDASIFPEQLSWVQPWQPKRQFFNTSWWFYGSQEKFNAADKTNMLSLQTGVYYASKGKSNQEIAALSRSRHQSQGFGSTGSRGEETEYLEFINGSPLQNKSSIFEGIDTSWNRIKGGKPIGELLSKIAADFDFNTPSSSIPDLAKAYTMIKSLDENHWKPIKLEEIKNTIAACAGLYLEAVAQNQEVTKGSLVNLTIEAINRSMVPMQFVSVTALPEQKATVKNLPLNFNISQKTTLDVQLPAAIDYTQPYWLKDKGTVGMYTVSEPKNIGIPDIIRTVKVVFNIQISGIEIPFERTVVYKYNDDVKGEMYNYLDIVPEVTTSILDKVSLFKDTKKKYIAVKVKAGKDAVKGDLQLELPNSWTVQPRNIAFVLDKKGTEQTYYFEVTPPNAPEEAVAKSVAIVEGKVFDNEQIIIDFNHITKQQVLKPAESKFIRMDLKTNNERIAYIMGAGDEVPSSLTQMGYKVTLLNPEEISPEKMANFDMVITGIRAYNTVQALANKQTILFDFVKGGKIMLVQYNNPNDLVTEYIAPFPLKISSDRVTQENAEVRFLAPNHPVLSSPNKITAKDFEGWKQEQGLYYPREFDQAFTPILSSNDKGETPKNGALLIAPYGKGHYIYTGLSFFRELPEGVSGAYKLLSNLISIQNDVKLPAQKVKP</sequence>
<evidence type="ECO:0000313" key="2">
    <source>
        <dbReference type="EMBL" id="QBN18023.1"/>
    </source>
</evidence>
<evidence type="ECO:0000313" key="3">
    <source>
        <dbReference type="Proteomes" id="UP000291124"/>
    </source>
</evidence>
<keyword evidence="1" id="KW-0732">Signal</keyword>
<dbReference type="RefSeq" id="WP_133275552.1">
    <property type="nucleotide sequence ID" value="NZ_CP037933.1"/>
</dbReference>